<feature type="binding site" evidence="11">
    <location>
        <position position="139"/>
    </location>
    <ligand>
        <name>Zn(2+)</name>
        <dbReference type="ChEBI" id="CHEBI:29105"/>
    </ligand>
</feature>
<evidence type="ECO:0000256" key="10">
    <source>
        <dbReference type="PIRSR" id="PIRSR038994-1"/>
    </source>
</evidence>
<evidence type="ECO:0000313" key="14">
    <source>
        <dbReference type="Proteomes" id="UP000448867"/>
    </source>
</evidence>
<evidence type="ECO:0000256" key="4">
    <source>
        <dbReference type="ARBA" id="ARBA00022723"/>
    </source>
</evidence>
<dbReference type="NCBIfam" id="TIGR00221">
    <property type="entry name" value="nagA"/>
    <property type="match status" value="1"/>
</dbReference>
<evidence type="ECO:0000313" key="13">
    <source>
        <dbReference type="EMBL" id="MRX71904.1"/>
    </source>
</evidence>
<dbReference type="InterPro" id="IPR032466">
    <property type="entry name" value="Metal_Hydrolase"/>
</dbReference>
<protein>
    <recommendedName>
        <fullName evidence="3">N-acetylglucosamine-6-phosphate deacetylase</fullName>
        <ecNumber evidence="2">3.5.1.25</ecNumber>
    </recommendedName>
</protein>
<feature type="binding site" evidence="11">
    <location>
        <position position="226"/>
    </location>
    <ligand>
        <name>Zn(2+)</name>
        <dbReference type="ChEBI" id="CHEBI:29105"/>
    </ligand>
</feature>
<evidence type="ECO:0000256" key="6">
    <source>
        <dbReference type="ARBA" id="ARBA00023277"/>
    </source>
</evidence>
<gene>
    <name evidence="13" type="primary">nagA</name>
    <name evidence="13" type="ORF">GJU40_06920</name>
</gene>
<dbReference type="FunFam" id="3.20.20.140:FF:000004">
    <property type="entry name" value="N-acetylglucosamine-6-phosphate deacetylase"/>
    <property type="match status" value="1"/>
</dbReference>
<dbReference type="SUPFAM" id="SSF51338">
    <property type="entry name" value="Composite domain of metallo-dependent hydrolases"/>
    <property type="match status" value="1"/>
</dbReference>
<dbReference type="OrthoDB" id="9776488at2"/>
<comment type="catalytic activity">
    <reaction evidence="7">
        <text>N-acetyl-D-glucosamine 6-phosphate + H2O = D-glucosamine 6-phosphate + acetate</text>
        <dbReference type="Rhea" id="RHEA:22936"/>
        <dbReference type="ChEBI" id="CHEBI:15377"/>
        <dbReference type="ChEBI" id="CHEBI:30089"/>
        <dbReference type="ChEBI" id="CHEBI:57513"/>
        <dbReference type="ChEBI" id="CHEBI:58725"/>
        <dbReference type="EC" id="3.5.1.25"/>
    </reaction>
</comment>
<keyword evidence="6 9" id="KW-0119">Carbohydrate metabolism</keyword>
<dbReference type="InterPro" id="IPR011059">
    <property type="entry name" value="Metal-dep_hydrolase_composite"/>
</dbReference>
<comment type="caution">
    <text evidence="13">The sequence shown here is derived from an EMBL/GenBank/DDBJ whole genome shotgun (WGS) entry which is preliminary data.</text>
</comment>
<keyword evidence="4 11" id="KW-0479">Metal-binding</keyword>
<evidence type="ECO:0000256" key="1">
    <source>
        <dbReference type="ARBA" id="ARBA00010716"/>
    </source>
</evidence>
<comment type="similarity">
    <text evidence="1 9">Belongs to the metallo-dependent hydrolases superfamily. NagA family.</text>
</comment>
<evidence type="ECO:0000256" key="9">
    <source>
        <dbReference type="PIRNR" id="PIRNR038994"/>
    </source>
</evidence>
<dbReference type="InterPro" id="IPR003764">
    <property type="entry name" value="GlcNAc_6-P_deAcase"/>
</dbReference>
<keyword evidence="14" id="KW-1185">Reference proteome</keyword>
<accession>A0A7X2IYE6</accession>
<proteinExistence type="inferred from homology"/>
<reference evidence="13 14" key="1">
    <citation type="submission" date="2019-11" db="EMBL/GenBank/DDBJ databases">
        <title>Bacillus lacus genome.</title>
        <authorList>
            <person name="Allen C.J."/>
            <person name="Newman J.D."/>
        </authorList>
    </citation>
    <scope>NUCLEOTIDE SEQUENCE [LARGE SCALE GENOMIC DNA]</scope>
    <source>
        <strain evidence="13 14">KCTC 33946</strain>
    </source>
</reference>
<feature type="domain" description="Amidohydrolase-related" evidence="12">
    <location>
        <begin position="60"/>
        <end position="384"/>
    </location>
</feature>
<dbReference type="GO" id="GO:0046872">
    <property type="term" value="F:metal ion binding"/>
    <property type="evidence" value="ECO:0007669"/>
    <property type="project" value="UniProtKB-KW"/>
</dbReference>
<organism evidence="13 14">
    <name type="scientific">Metabacillus lacus</name>
    <dbReference type="NCBI Taxonomy" id="1983721"/>
    <lineage>
        <taxon>Bacteria</taxon>
        <taxon>Bacillati</taxon>
        <taxon>Bacillota</taxon>
        <taxon>Bacilli</taxon>
        <taxon>Bacillales</taxon>
        <taxon>Bacillaceae</taxon>
        <taxon>Metabacillus</taxon>
    </lineage>
</organism>
<dbReference type="EMBL" id="WKKI01000008">
    <property type="protein sequence ID" value="MRX71904.1"/>
    <property type="molecule type" value="Genomic_DNA"/>
</dbReference>
<dbReference type="GO" id="GO:0006046">
    <property type="term" value="P:N-acetylglucosamine catabolic process"/>
    <property type="evidence" value="ECO:0007669"/>
    <property type="project" value="TreeGrafter"/>
</dbReference>
<keyword evidence="5 9" id="KW-0378">Hydrolase</keyword>
<feature type="active site" description="Proton donor/acceptor" evidence="10">
    <location>
        <position position="284"/>
    </location>
</feature>
<dbReference type="PANTHER" id="PTHR11113">
    <property type="entry name" value="N-ACETYLGLUCOSAMINE-6-PHOSPHATE DEACETYLASE"/>
    <property type="match status" value="1"/>
</dbReference>
<dbReference type="GO" id="GO:0008448">
    <property type="term" value="F:N-acetylglucosamine-6-phosphate deacetylase activity"/>
    <property type="evidence" value="ECO:0007669"/>
    <property type="project" value="UniProtKB-EC"/>
</dbReference>
<dbReference type="Pfam" id="PF01979">
    <property type="entry name" value="Amidohydro_1"/>
    <property type="match status" value="1"/>
</dbReference>
<feature type="binding site" evidence="11">
    <location>
        <position position="205"/>
    </location>
    <ligand>
        <name>Zn(2+)</name>
        <dbReference type="ChEBI" id="CHEBI:29105"/>
    </ligand>
</feature>
<dbReference type="Gene3D" id="2.30.40.10">
    <property type="entry name" value="Urease, subunit C, domain 1"/>
    <property type="match status" value="1"/>
</dbReference>
<evidence type="ECO:0000256" key="7">
    <source>
        <dbReference type="ARBA" id="ARBA00047647"/>
    </source>
</evidence>
<evidence type="ECO:0000256" key="3">
    <source>
        <dbReference type="ARBA" id="ARBA00018029"/>
    </source>
</evidence>
<evidence type="ECO:0000256" key="5">
    <source>
        <dbReference type="ARBA" id="ARBA00022801"/>
    </source>
</evidence>
<dbReference type="InterPro" id="IPR006680">
    <property type="entry name" value="Amidohydro-rel"/>
</dbReference>
<dbReference type="Gene3D" id="3.20.20.140">
    <property type="entry name" value="Metal-dependent hydrolases"/>
    <property type="match status" value="1"/>
</dbReference>
<evidence type="ECO:0000256" key="2">
    <source>
        <dbReference type="ARBA" id="ARBA00011899"/>
    </source>
</evidence>
<evidence type="ECO:0000259" key="12">
    <source>
        <dbReference type="Pfam" id="PF01979"/>
    </source>
</evidence>
<dbReference type="PIRSF" id="PIRSF038994">
    <property type="entry name" value="NagA"/>
    <property type="match status" value="1"/>
</dbReference>
<dbReference type="CDD" id="cd00854">
    <property type="entry name" value="NagA"/>
    <property type="match status" value="1"/>
</dbReference>
<dbReference type="AlphaFoldDB" id="A0A7X2IYE6"/>
<dbReference type="EC" id="3.5.1.25" evidence="2"/>
<sequence length="402" mass="43056">MGLNEQKTAILHTEIYCENEIIENGYVIIRDGVIEEAGDMSHAPSFNNCTLIQLDERSTAVPGFIDIHIHGAAGADTMDATRDALQKMAAALPAEGTTSFLATTMTQDSAAIDAALISCAQYIGTQTKKGAEMVGIHLEGPFVNPKKAGAQPAEHILPPNPLLFDHWQTLSGSTIKIVTMAPEMEGGMNFTKKLTSEGVIPSIGHSSASYSEAKEAVMNGAKQVTHLFNQMSPLHHREPGTAGAALLEDSLSAEVIADGVHISPEMVRLALKVKGQNGLILITDAIRAKFMPPGTYDLGGQQVTVGEGRAVLPDGTLAGSILTMDTAVRNMMLFTGCSLRDAVRMASENPARQLGLFHRKGSIKEGKDADLVFLDASHEVIMTVTRGMISYRRGEQIEHNRS</sequence>
<dbReference type="RefSeq" id="WP_154307032.1">
    <property type="nucleotide sequence ID" value="NZ_WKKI01000008.1"/>
</dbReference>
<evidence type="ECO:0000256" key="8">
    <source>
        <dbReference type="ARBA" id="ARBA00060590"/>
    </source>
</evidence>
<comment type="pathway">
    <text evidence="8">Amino-sugar metabolism; N-acetylneuraminate degradation; D-fructose 6-phosphate from N-acetylneuraminate: step 4/5.</text>
</comment>
<name>A0A7X2IYE6_9BACI</name>
<dbReference type="PANTHER" id="PTHR11113:SF14">
    <property type="entry name" value="N-ACETYLGLUCOSAMINE-6-PHOSPHATE DEACETYLASE"/>
    <property type="match status" value="1"/>
</dbReference>
<comment type="cofactor">
    <cofactor evidence="11">
        <name>a divalent metal cation</name>
        <dbReference type="ChEBI" id="CHEBI:60240"/>
    </cofactor>
    <text evidence="11">Binds 1 divalent metal cation per subunit.</text>
</comment>
<dbReference type="Proteomes" id="UP000448867">
    <property type="component" value="Unassembled WGS sequence"/>
</dbReference>
<dbReference type="SUPFAM" id="SSF51556">
    <property type="entry name" value="Metallo-dependent hydrolases"/>
    <property type="match status" value="1"/>
</dbReference>
<evidence type="ECO:0000256" key="11">
    <source>
        <dbReference type="PIRSR" id="PIRSR038994-3"/>
    </source>
</evidence>